<keyword evidence="7" id="KW-1185">Reference proteome</keyword>
<evidence type="ECO:0000256" key="2">
    <source>
        <dbReference type="ARBA" id="ARBA00022741"/>
    </source>
</evidence>
<dbReference type="Gene3D" id="3.40.50.10330">
    <property type="entry name" value="Probable inorganic polyphosphate/atp-NAD kinase, domain 1"/>
    <property type="match status" value="1"/>
</dbReference>
<dbReference type="InterPro" id="IPR001206">
    <property type="entry name" value="Diacylglycerol_kinase_cat_dom"/>
</dbReference>
<dbReference type="EMBL" id="JABAIA010000003">
    <property type="protein sequence ID" value="NLR68431.1"/>
    <property type="molecule type" value="Genomic_DNA"/>
</dbReference>
<dbReference type="SMART" id="SM00046">
    <property type="entry name" value="DAGKc"/>
    <property type="match status" value="1"/>
</dbReference>
<accession>A0A847S9N1</accession>
<protein>
    <submittedName>
        <fullName evidence="6">Diacylglycerol kinase family lipid kinase</fullName>
    </submittedName>
</protein>
<dbReference type="InterPro" id="IPR017438">
    <property type="entry name" value="ATP-NAD_kinase_N"/>
</dbReference>
<gene>
    <name evidence="6" type="ORF">HGH92_29255</name>
</gene>
<sequence>MNAYHATQMEKKLRLLFVINPASGAARKVAPQEAVQRFLQRHENVRGESMLLTGSPAADEARLLQLLHEGGWDGVVAAGGDGTVKMVATCLLNKDIPLGILPAGSANGMARDLCIPESWDAALELLLQAHVRKIDVIRINGRDISIHLSDIGLNALLVKYFQRSGVRGMTGYARVVLKTFWYRQRFAVEIDNGADQLSREAFMIVLANAGKYGTGACINPVSDLSDGIFEVVLVKKISLLETLKMLFVRRPFNPHKTEIIRARKVYIHTPKKAEFQIDGEYMGKVNEVTAEVIPRALAVFVPPQASQG</sequence>
<dbReference type="GO" id="GO:0016301">
    <property type="term" value="F:kinase activity"/>
    <property type="evidence" value="ECO:0007669"/>
    <property type="project" value="UniProtKB-KW"/>
</dbReference>
<dbReference type="InterPro" id="IPR050187">
    <property type="entry name" value="Lipid_Phosphate_FormReg"/>
</dbReference>
<evidence type="ECO:0000256" key="4">
    <source>
        <dbReference type="ARBA" id="ARBA00022840"/>
    </source>
</evidence>
<dbReference type="PANTHER" id="PTHR12358">
    <property type="entry name" value="SPHINGOSINE KINASE"/>
    <property type="match status" value="1"/>
</dbReference>
<dbReference type="GO" id="GO:0005524">
    <property type="term" value="F:ATP binding"/>
    <property type="evidence" value="ECO:0007669"/>
    <property type="project" value="UniProtKB-KW"/>
</dbReference>
<keyword evidence="3 6" id="KW-0418">Kinase</keyword>
<evidence type="ECO:0000256" key="1">
    <source>
        <dbReference type="ARBA" id="ARBA00022679"/>
    </source>
</evidence>
<evidence type="ECO:0000259" key="5">
    <source>
        <dbReference type="PROSITE" id="PS50146"/>
    </source>
</evidence>
<keyword evidence="4" id="KW-0067">ATP-binding</keyword>
<dbReference type="InterPro" id="IPR016064">
    <property type="entry name" value="NAD/diacylglycerol_kinase_sf"/>
</dbReference>
<dbReference type="Pfam" id="PF00781">
    <property type="entry name" value="DAGK_cat"/>
    <property type="match status" value="1"/>
</dbReference>
<reference evidence="6 7" key="1">
    <citation type="submission" date="2020-04" db="EMBL/GenBank/DDBJ databases">
        <authorList>
            <person name="Yin C."/>
        </authorList>
    </citation>
    <scope>NUCLEOTIDE SEQUENCE [LARGE SCALE GENOMIC DNA]</scope>
    <source>
        <strain evidence="6 7">Ae27</strain>
    </source>
</reference>
<proteinExistence type="predicted"/>
<name>A0A847S9N1_9BACT</name>
<keyword evidence="2" id="KW-0547">Nucleotide-binding</keyword>
<dbReference type="SUPFAM" id="SSF111331">
    <property type="entry name" value="NAD kinase/diacylglycerol kinase-like"/>
    <property type="match status" value="1"/>
</dbReference>
<feature type="domain" description="DAGKc" evidence="5">
    <location>
        <begin position="10"/>
        <end position="143"/>
    </location>
</feature>
<keyword evidence="1" id="KW-0808">Transferase</keyword>
<dbReference type="InterPro" id="IPR045540">
    <property type="entry name" value="YegS/DAGK_C"/>
</dbReference>
<evidence type="ECO:0000313" key="7">
    <source>
        <dbReference type="Proteomes" id="UP000570474"/>
    </source>
</evidence>
<evidence type="ECO:0000313" key="6">
    <source>
        <dbReference type="EMBL" id="NLR68431.1"/>
    </source>
</evidence>
<organism evidence="6 7">
    <name type="scientific">Chitinophaga varians</name>
    <dbReference type="NCBI Taxonomy" id="2202339"/>
    <lineage>
        <taxon>Bacteria</taxon>
        <taxon>Pseudomonadati</taxon>
        <taxon>Bacteroidota</taxon>
        <taxon>Chitinophagia</taxon>
        <taxon>Chitinophagales</taxon>
        <taxon>Chitinophagaceae</taxon>
        <taxon>Chitinophaga</taxon>
    </lineage>
</organism>
<dbReference type="PROSITE" id="PS50146">
    <property type="entry name" value="DAGK"/>
    <property type="match status" value="1"/>
</dbReference>
<dbReference type="AlphaFoldDB" id="A0A847S9N1"/>
<comment type="caution">
    <text evidence="6">The sequence shown here is derived from an EMBL/GenBank/DDBJ whole genome shotgun (WGS) entry which is preliminary data.</text>
</comment>
<dbReference type="PANTHER" id="PTHR12358:SF54">
    <property type="entry name" value="SPHINGOSINE KINASE RELATED PROTEIN"/>
    <property type="match status" value="1"/>
</dbReference>
<dbReference type="Pfam" id="PF19279">
    <property type="entry name" value="YegS_C"/>
    <property type="match status" value="1"/>
</dbReference>
<dbReference type="Gene3D" id="2.60.200.40">
    <property type="match status" value="1"/>
</dbReference>
<dbReference type="Proteomes" id="UP000570474">
    <property type="component" value="Unassembled WGS sequence"/>
</dbReference>
<evidence type="ECO:0000256" key="3">
    <source>
        <dbReference type="ARBA" id="ARBA00022777"/>
    </source>
</evidence>